<gene>
    <name evidence="1" type="primary">ndufaf8</name>
</gene>
<keyword evidence="2" id="KW-1185">Reference proteome</keyword>
<sequence length="95" mass="10822">RHKYPSVSSVRWSQTIPQLKKLDVEILGWRGYTWSAVDILPNSLKRHWSWLMAAAYGKCVTATTTGRQELRKDLCVKEFDALKTCIVTAAKKGVK</sequence>
<dbReference type="Ensembl" id="ENSOTST00005187472.1">
    <property type="protein sequence ID" value="ENSOTSP00005108234.1"/>
    <property type="gene ID" value="ENSOTSG00005063072.1"/>
</dbReference>
<dbReference type="PANTHER" id="PTHR34561:SF1">
    <property type="entry name" value="NADH DEHYDROGENASE [UBIQUINONE] 1 ALPHA SUBCOMPLEX ASSEMBLY FACTOR 8"/>
    <property type="match status" value="1"/>
</dbReference>
<evidence type="ECO:0000313" key="2">
    <source>
        <dbReference type="Proteomes" id="UP000694402"/>
    </source>
</evidence>
<dbReference type="GeneTree" id="ENSGT01100000264586"/>
<dbReference type="AlphaFoldDB" id="A0AAZ3NX65"/>
<name>A0AAZ3NX65_ONCTS</name>
<proteinExistence type="predicted"/>
<accession>A0AAZ3NX65</accession>
<reference evidence="1" key="3">
    <citation type="submission" date="2025-09" db="UniProtKB">
        <authorList>
            <consortium name="Ensembl"/>
        </authorList>
    </citation>
    <scope>IDENTIFICATION</scope>
</reference>
<dbReference type="Proteomes" id="UP000694402">
    <property type="component" value="Unassembled WGS sequence"/>
</dbReference>
<evidence type="ECO:0000313" key="1">
    <source>
        <dbReference type="Ensembl" id="ENSOTSP00005108234.1"/>
    </source>
</evidence>
<protein>
    <submittedName>
        <fullName evidence="1">Uncharacterized protein</fullName>
    </submittedName>
</protein>
<organism evidence="1 2">
    <name type="scientific">Oncorhynchus tshawytscha</name>
    <name type="common">Chinook salmon</name>
    <name type="synonym">Salmo tshawytscha</name>
    <dbReference type="NCBI Taxonomy" id="74940"/>
    <lineage>
        <taxon>Eukaryota</taxon>
        <taxon>Metazoa</taxon>
        <taxon>Chordata</taxon>
        <taxon>Craniata</taxon>
        <taxon>Vertebrata</taxon>
        <taxon>Euteleostomi</taxon>
        <taxon>Actinopterygii</taxon>
        <taxon>Neopterygii</taxon>
        <taxon>Teleostei</taxon>
        <taxon>Protacanthopterygii</taxon>
        <taxon>Salmoniformes</taxon>
        <taxon>Salmonidae</taxon>
        <taxon>Salmoninae</taxon>
        <taxon>Oncorhynchus</taxon>
    </lineage>
</organism>
<dbReference type="GO" id="GO:0005739">
    <property type="term" value="C:mitochondrion"/>
    <property type="evidence" value="ECO:0007669"/>
    <property type="project" value="InterPro"/>
</dbReference>
<dbReference type="InterPro" id="IPR034595">
    <property type="entry name" value="NDUFAF8"/>
</dbReference>
<dbReference type="PANTHER" id="PTHR34561">
    <property type="entry name" value="NADH DEHYDROGENASE [UBIQUINONE] 1 ALPHA SUBCOMPLEX ASSEMBLY FACTOR 8"/>
    <property type="match status" value="1"/>
</dbReference>
<reference evidence="2" key="1">
    <citation type="journal article" date="2018" name="PLoS ONE">
        <title>Chinook salmon (Oncorhynchus tshawytscha) genome and transcriptome.</title>
        <authorList>
            <person name="Christensen K.A."/>
            <person name="Leong J.S."/>
            <person name="Sakhrani D."/>
            <person name="Biagi C.A."/>
            <person name="Minkley D.R."/>
            <person name="Withler R.E."/>
            <person name="Rondeau E.B."/>
            <person name="Koop B.F."/>
            <person name="Devlin R.H."/>
        </authorList>
    </citation>
    <scope>NUCLEOTIDE SEQUENCE [LARGE SCALE GENOMIC DNA]</scope>
</reference>
<reference evidence="1" key="2">
    <citation type="submission" date="2025-08" db="UniProtKB">
        <authorList>
            <consortium name="Ensembl"/>
        </authorList>
    </citation>
    <scope>IDENTIFICATION</scope>
</reference>
<dbReference type="GO" id="GO:0032981">
    <property type="term" value="P:mitochondrial respiratory chain complex I assembly"/>
    <property type="evidence" value="ECO:0007669"/>
    <property type="project" value="InterPro"/>
</dbReference>